<dbReference type="Proteomes" id="UP001519295">
    <property type="component" value="Unassembled WGS sequence"/>
</dbReference>
<organism evidence="1 2">
    <name type="scientific">Pseudonocardia parietis</name>
    <dbReference type="NCBI Taxonomy" id="570936"/>
    <lineage>
        <taxon>Bacteria</taxon>
        <taxon>Bacillati</taxon>
        <taxon>Actinomycetota</taxon>
        <taxon>Actinomycetes</taxon>
        <taxon>Pseudonocardiales</taxon>
        <taxon>Pseudonocardiaceae</taxon>
        <taxon>Pseudonocardia</taxon>
    </lineage>
</organism>
<evidence type="ECO:0000313" key="1">
    <source>
        <dbReference type="EMBL" id="MBP2371546.1"/>
    </source>
</evidence>
<keyword evidence="2" id="KW-1185">Reference proteome</keyword>
<protein>
    <submittedName>
        <fullName evidence="1">Uncharacterized protein</fullName>
    </submittedName>
</protein>
<evidence type="ECO:0000313" key="2">
    <source>
        <dbReference type="Proteomes" id="UP001519295"/>
    </source>
</evidence>
<sequence>MQDKVAAARKSQYRLAAEYVTELVGDQRTVVRVMSRVDPFAAQYRAVAEPQWVTDLATTDQGYFWQGQPTSDVVRDRDLARAAVTVLRLTVEALAARRPISQLTGFTDPRVLQYIQARGHQLRRGQLTGTGRLRACHISQPCEGVGEVCGLASITSGRLVALAARFELVTTTGWRLTSLGAL</sequence>
<accession>A0ABS4W6D0</accession>
<reference evidence="1 2" key="1">
    <citation type="submission" date="2021-03" db="EMBL/GenBank/DDBJ databases">
        <title>Sequencing the genomes of 1000 actinobacteria strains.</title>
        <authorList>
            <person name="Klenk H.-P."/>
        </authorList>
    </citation>
    <scope>NUCLEOTIDE SEQUENCE [LARGE SCALE GENOMIC DNA]</scope>
    <source>
        <strain evidence="1 2">DSM 45256</strain>
    </source>
</reference>
<name>A0ABS4W6D0_9PSEU</name>
<gene>
    <name evidence="1" type="ORF">JOF36_007319</name>
</gene>
<dbReference type="EMBL" id="JAGINU010000003">
    <property type="protein sequence ID" value="MBP2371546.1"/>
    <property type="molecule type" value="Genomic_DNA"/>
</dbReference>
<dbReference type="Pfam" id="PF20060">
    <property type="entry name" value="DUF6459"/>
    <property type="match status" value="1"/>
</dbReference>
<dbReference type="InterPro" id="IPR045596">
    <property type="entry name" value="DUF6459"/>
</dbReference>
<comment type="caution">
    <text evidence="1">The sequence shown here is derived from an EMBL/GenBank/DDBJ whole genome shotgun (WGS) entry which is preliminary data.</text>
</comment>
<dbReference type="RefSeq" id="WP_210036695.1">
    <property type="nucleotide sequence ID" value="NZ_JAGINU010000003.1"/>
</dbReference>
<proteinExistence type="predicted"/>